<dbReference type="AlphaFoldDB" id="A0A2P5IAZ4"/>
<feature type="compositionally biased region" description="Basic and acidic residues" evidence="1">
    <location>
        <begin position="175"/>
        <end position="192"/>
    </location>
</feature>
<keyword evidence="2" id="KW-0812">Transmembrane</keyword>
<comment type="caution">
    <text evidence="3">The sequence shown here is derived from an EMBL/GenBank/DDBJ whole genome shotgun (WGS) entry which is preliminary data.</text>
</comment>
<keyword evidence="2" id="KW-0472">Membrane</keyword>
<gene>
    <name evidence="3" type="ORF">DHEL01_v201915</name>
</gene>
<feature type="transmembrane region" description="Helical" evidence="2">
    <location>
        <begin position="15"/>
        <end position="36"/>
    </location>
</feature>
<proteinExistence type="predicted"/>
<reference evidence="3" key="1">
    <citation type="submission" date="2017-09" db="EMBL/GenBank/DDBJ databases">
        <title>Polyketide synthases of a Diaporthe helianthi virulent isolate.</title>
        <authorList>
            <person name="Baroncelli R."/>
        </authorList>
    </citation>
    <scope>NUCLEOTIDE SEQUENCE [LARGE SCALE GENOMIC DNA]</scope>
    <source>
        <strain evidence="3">7/96</strain>
    </source>
</reference>
<organism evidence="3 4">
    <name type="scientific">Diaporthe helianthi</name>
    <dbReference type="NCBI Taxonomy" id="158607"/>
    <lineage>
        <taxon>Eukaryota</taxon>
        <taxon>Fungi</taxon>
        <taxon>Dikarya</taxon>
        <taxon>Ascomycota</taxon>
        <taxon>Pezizomycotina</taxon>
        <taxon>Sordariomycetes</taxon>
        <taxon>Sordariomycetidae</taxon>
        <taxon>Diaporthales</taxon>
        <taxon>Diaporthaceae</taxon>
        <taxon>Diaporthe</taxon>
    </lineage>
</organism>
<dbReference type="InParanoid" id="A0A2P5IAZ4"/>
<keyword evidence="2" id="KW-1133">Transmembrane helix</keyword>
<feature type="region of interest" description="Disordered" evidence="1">
    <location>
        <begin position="175"/>
        <end position="195"/>
    </location>
</feature>
<feature type="region of interest" description="Disordered" evidence="1">
    <location>
        <begin position="49"/>
        <end position="68"/>
    </location>
</feature>
<evidence type="ECO:0000256" key="2">
    <source>
        <dbReference type="SAM" id="Phobius"/>
    </source>
</evidence>
<dbReference type="Proteomes" id="UP000094444">
    <property type="component" value="Unassembled WGS sequence"/>
</dbReference>
<sequence>MARYSVPVSDARQKGGIIGGTVGAVLLVAVLTLFCCRRVRRRIQQSRGCMSLPESGSTTTTDDPKRGMVAHRDMFSSDDKTASTAHSLATRTPQISPPSVVTTTSEQFPICFRPSSSLISRGSSLLVTPRASTRLSLDHLRETVLLPQPLRLAGRTALVRSQSWQAVPRKQAARDGFLEHHDRCSGSQDRSRSRSRSMYSSYATFEFAEYVMIGPRISQGTVTATTERASGVSDASGLLSSIASFPRPPPFAFSGGDERGGLGTSWRESFVFLTPDDEVLLAFPELARQMEKDQ</sequence>
<evidence type="ECO:0000313" key="4">
    <source>
        <dbReference type="Proteomes" id="UP000094444"/>
    </source>
</evidence>
<feature type="compositionally biased region" description="Polar residues" evidence="1">
    <location>
        <begin position="82"/>
        <end position="101"/>
    </location>
</feature>
<keyword evidence="4" id="KW-1185">Reference proteome</keyword>
<accession>A0A2P5IAZ4</accession>
<name>A0A2P5IAZ4_DIAHE</name>
<protein>
    <submittedName>
        <fullName evidence="3">Uncharacterized protein</fullName>
    </submittedName>
</protein>
<evidence type="ECO:0000256" key="1">
    <source>
        <dbReference type="SAM" id="MobiDB-lite"/>
    </source>
</evidence>
<dbReference type="OrthoDB" id="5238952at2759"/>
<dbReference type="EMBL" id="MAVT02000095">
    <property type="protein sequence ID" value="POS79681.1"/>
    <property type="molecule type" value="Genomic_DNA"/>
</dbReference>
<feature type="region of interest" description="Disordered" evidence="1">
    <location>
        <begin position="76"/>
        <end position="101"/>
    </location>
</feature>
<evidence type="ECO:0000313" key="3">
    <source>
        <dbReference type="EMBL" id="POS79681.1"/>
    </source>
</evidence>